<feature type="chain" id="PRO_5047531505" evidence="1">
    <location>
        <begin position="20"/>
        <end position="427"/>
    </location>
</feature>
<accession>A0ABT6Y9T4</accession>
<organism evidence="2 3">
    <name type="scientific">Flectobacillus roseus</name>
    <dbReference type="NCBI Taxonomy" id="502259"/>
    <lineage>
        <taxon>Bacteria</taxon>
        <taxon>Pseudomonadati</taxon>
        <taxon>Bacteroidota</taxon>
        <taxon>Cytophagia</taxon>
        <taxon>Cytophagales</taxon>
        <taxon>Flectobacillaceae</taxon>
        <taxon>Flectobacillus</taxon>
    </lineage>
</organism>
<dbReference type="Proteomes" id="UP001236507">
    <property type="component" value="Unassembled WGS sequence"/>
</dbReference>
<evidence type="ECO:0000256" key="1">
    <source>
        <dbReference type="SAM" id="SignalP"/>
    </source>
</evidence>
<keyword evidence="1" id="KW-0732">Signal</keyword>
<evidence type="ECO:0000313" key="2">
    <source>
        <dbReference type="EMBL" id="MDI9860344.1"/>
    </source>
</evidence>
<proteinExistence type="predicted"/>
<reference evidence="2 3" key="1">
    <citation type="submission" date="2023-05" db="EMBL/GenBank/DDBJ databases">
        <title>Novel species of genus Flectobacillus isolated from stream in China.</title>
        <authorList>
            <person name="Lu H."/>
        </authorList>
    </citation>
    <scope>NUCLEOTIDE SEQUENCE [LARGE SCALE GENOMIC DNA]</scope>
    <source>
        <strain evidence="2 3">KCTC 42575</strain>
    </source>
</reference>
<protein>
    <submittedName>
        <fullName evidence="2">Uncharacterized protein</fullName>
    </submittedName>
</protein>
<gene>
    <name evidence="2" type="ORF">QM524_14120</name>
</gene>
<keyword evidence="3" id="KW-1185">Reference proteome</keyword>
<dbReference type="RefSeq" id="WP_283345086.1">
    <property type="nucleotide sequence ID" value="NZ_JASHIF010000011.1"/>
</dbReference>
<dbReference type="EMBL" id="JASHIF010000011">
    <property type="protein sequence ID" value="MDI9860344.1"/>
    <property type="molecule type" value="Genomic_DNA"/>
</dbReference>
<sequence length="427" mass="47134">MKNLLQILLLSIYCTSAIAQINLSGAGYSQDFNQLASGLPQGWSVKTGASVNSLGNDVSGDFVATPTPTVIGANGTYWKNTTAKFKNFASFKSSLIGNYVQQASEPDRALGVRQSSTLGDPGAAFVLCIANTQAFQNFQLSFDLQSLDDTNGERQTVWSVDYGIGDNPSTFSTISTGHMTGANQVFSNRINTTLPASVNNQNQKIWIRIVALSASTNPLNAPSPTRTSSAIDNFSLSYQLMPTPITLSSFTGEVLSNQVTQLKWTTIEELNNAYFSIERSNNMLDFREIARVISQGNSKSEKLYSLLDKQPEKGLNYYRLCQIDNDSTKTCFKPIALKIEWVDSGQQAGIYPSLFSKNQPLLLTWIREETPYIEIYTINGTSVAYEIQQDGGKNYVIRLKEDTFKGLAIVSVWWNTTNILTQKILIE</sequence>
<feature type="signal peptide" evidence="1">
    <location>
        <begin position="1"/>
        <end position="19"/>
    </location>
</feature>
<evidence type="ECO:0000313" key="3">
    <source>
        <dbReference type="Proteomes" id="UP001236507"/>
    </source>
</evidence>
<name>A0ABT6Y9T4_9BACT</name>
<comment type="caution">
    <text evidence="2">The sequence shown here is derived from an EMBL/GenBank/DDBJ whole genome shotgun (WGS) entry which is preliminary data.</text>
</comment>